<dbReference type="InterPro" id="IPR052035">
    <property type="entry name" value="ZnF_BED_domain_contain"/>
</dbReference>
<dbReference type="AlphaFoldDB" id="A0A0G4I2G9"/>
<keyword evidence="4" id="KW-0862">Zinc</keyword>
<keyword evidence="5" id="KW-0539">Nucleus</keyword>
<sequence>MQQRQPVLFKPTSSISTLRKLVKALDPRYDLPSVGKVQRLLFLTLKNEIILSIKDRLRKAATRRVSITLDIWSHSGKLGFLAITIHWLTENFEMDSASFLDPETTIYYGAKQIGEMVRKVLNLLGISLEEVLRRLGGNFPLLKKSSLQVRKATDFFIFTSNTRGLLSALAWHRG</sequence>
<organism evidence="6">
    <name type="scientific">Chromera velia CCMP2878</name>
    <dbReference type="NCBI Taxonomy" id="1169474"/>
    <lineage>
        <taxon>Eukaryota</taxon>
        <taxon>Sar</taxon>
        <taxon>Alveolata</taxon>
        <taxon>Colpodellida</taxon>
        <taxon>Chromeraceae</taxon>
        <taxon>Chromera</taxon>
    </lineage>
</organism>
<evidence type="ECO:0000256" key="5">
    <source>
        <dbReference type="ARBA" id="ARBA00023242"/>
    </source>
</evidence>
<dbReference type="GO" id="GO:0005634">
    <property type="term" value="C:nucleus"/>
    <property type="evidence" value="ECO:0007669"/>
    <property type="project" value="UniProtKB-SubCell"/>
</dbReference>
<name>A0A0G4I2G9_9ALVE</name>
<dbReference type="PhylomeDB" id="A0A0G4I2G9"/>
<reference evidence="6" key="1">
    <citation type="submission" date="2014-11" db="EMBL/GenBank/DDBJ databases">
        <authorList>
            <person name="Otto D Thomas"/>
            <person name="Naeem Raeece"/>
        </authorList>
    </citation>
    <scope>NUCLEOTIDE SEQUENCE</scope>
</reference>
<evidence type="ECO:0000313" key="6">
    <source>
        <dbReference type="EMBL" id="CEM51021.1"/>
    </source>
</evidence>
<comment type="subcellular location">
    <subcellularLocation>
        <location evidence="1">Nucleus</location>
    </subcellularLocation>
</comment>
<protein>
    <submittedName>
        <fullName evidence="6">Uncharacterized protein</fullName>
    </submittedName>
</protein>
<dbReference type="VEuPathDB" id="CryptoDB:Cvel_10326"/>
<dbReference type="PANTHER" id="PTHR46481:SF10">
    <property type="entry name" value="ZINC FINGER BED DOMAIN-CONTAINING PROTEIN 39"/>
    <property type="match status" value="1"/>
</dbReference>
<proteinExistence type="predicted"/>
<dbReference type="GO" id="GO:0008270">
    <property type="term" value="F:zinc ion binding"/>
    <property type="evidence" value="ECO:0007669"/>
    <property type="project" value="UniProtKB-KW"/>
</dbReference>
<evidence type="ECO:0000256" key="2">
    <source>
        <dbReference type="ARBA" id="ARBA00022723"/>
    </source>
</evidence>
<dbReference type="EMBL" id="CDMZ01004819">
    <property type="protein sequence ID" value="CEM51021.1"/>
    <property type="molecule type" value="Genomic_DNA"/>
</dbReference>
<keyword evidence="2" id="KW-0479">Metal-binding</keyword>
<gene>
    <name evidence="6" type="ORF">Cvel_10326</name>
</gene>
<evidence type="ECO:0000256" key="4">
    <source>
        <dbReference type="ARBA" id="ARBA00022833"/>
    </source>
</evidence>
<evidence type="ECO:0000256" key="1">
    <source>
        <dbReference type="ARBA" id="ARBA00004123"/>
    </source>
</evidence>
<accession>A0A0G4I2G9</accession>
<dbReference type="PANTHER" id="PTHR46481">
    <property type="entry name" value="ZINC FINGER BED DOMAIN-CONTAINING PROTEIN 4"/>
    <property type="match status" value="1"/>
</dbReference>
<keyword evidence="3" id="KW-0863">Zinc-finger</keyword>
<evidence type="ECO:0000256" key="3">
    <source>
        <dbReference type="ARBA" id="ARBA00022771"/>
    </source>
</evidence>